<dbReference type="PROSITE" id="PS00722">
    <property type="entry name" value="FTHFS_2"/>
    <property type="match status" value="1"/>
</dbReference>
<dbReference type="InterPro" id="IPR027417">
    <property type="entry name" value="P-loop_NTPase"/>
</dbReference>
<evidence type="ECO:0000256" key="2">
    <source>
        <dbReference type="ARBA" id="ARBA00004777"/>
    </source>
</evidence>
<evidence type="ECO:0000256" key="15">
    <source>
        <dbReference type="ARBA" id="ARBA00022840"/>
    </source>
</evidence>
<protein>
    <recommendedName>
        <fullName evidence="9">C-1-tetrahydrofolate synthase, cytoplasmic</fullName>
        <ecNumber evidence="8">1.5.1.5</ecNumber>
        <ecNumber evidence="7">3.5.4.9</ecNumber>
        <ecNumber evidence="6">6.3.4.3</ecNumber>
    </recommendedName>
</protein>
<dbReference type="PANTHER" id="PTHR48099">
    <property type="entry name" value="C-1-TETRAHYDROFOLATE SYNTHASE, CYTOPLASMIC-RELATED"/>
    <property type="match status" value="1"/>
</dbReference>
<keyword evidence="12" id="KW-0436">Ligase</keyword>
<keyword evidence="16" id="KW-0521">NADP</keyword>
<evidence type="ECO:0000259" key="21">
    <source>
        <dbReference type="Pfam" id="PF02882"/>
    </source>
</evidence>
<dbReference type="GO" id="GO:0006164">
    <property type="term" value="P:purine nucleotide biosynthetic process"/>
    <property type="evidence" value="ECO:0007669"/>
    <property type="project" value="UniProtKB-ARBA"/>
</dbReference>
<evidence type="ECO:0000313" key="22">
    <source>
        <dbReference type="EMBL" id="GAA99931.1"/>
    </source>
</evidence>
<dbReference type="OMA" id="QPIMFRR"/>
<evidence type="ECO:0000256" key="4">
    <source>
        <dbReference type="ARBA" id="ARBA00006985"/>
    </source>
</evidence>
<dbReference type="PROSITE" id="PS00767">
    <property type="entry name" value="THF_DHG_CYH_2"/>
    <property type="match status" value="1"/>
</dbReference>
<comment type="catalytic activity">
    <reaction evidence="19">
        <text>(6S)-5,6,7,8-tetrahydrofolate + formate + ATP = (6R)-10-formyltetrahydrofolate + ADP + phosphate</text>
        <dbReference type="Rhea" id="RHEA:20221"/>
        <dbReference type="ChEBI" id="CHEBI:15740"/>
        <dbReference type="ChEBI" id="CHEBI:30616"/>
        <dbReference type="ChEBI" id="CHEBI:43474"/>
        <dbReference type="ChEBI" id="CHEBI:57453"/>
        <dbReference type="ChEBI" id="CHEBI:195366"/>
        <dbReference type="ChEBI" id="CHEBI:456216"/>
        <dbReference type="EC" id="6.3.4.3"/>
    </reaction>
</comment>
<dbReference type="Proteomes" id="UP000009131">
    <property type="component" value="Unassembled WGS sequence"/>
</dbReference>
<dbReference type="InterPro" id="IPR020628">
    <property type="entry name" value="Formate_THF_ligase_CS"/>
</dbReference>
<keyword evidence="17" id="KW-0560">Oxidoreductase</keyword>
<dbReference type="EC" id="3.5.4.9" evidence="7"/>
<dbReference type="HAMAP" id="MF_01576">
    <property type="entry name" value="THF_DHG_CYH"/>
    <property type="match status" value="1"/>
</dbReference>
<keyword evidence="18" id="KW-0511">Multifunctional enzyme</keyword>
<dbReference type="GO" id="GO:0004488">
    <property type="term" value="F:methylenetetrahydrofolate dehydrogenase (NADP+) activity"/>
    <property type="evidence" value="ECO:0007669"/>
    <property type="project" value="UniProtKB-EC"/>
</dbReference>
<comment type="similarity">
    <text evidence="4">In the C-terminal section; belongs to the formate--tetrahydrofolate ligase family.</text>
</comment>
<dbReference type="GO" id="GO:0005524">
    <property type="term" value="F:ATP binding"/>
    <property type="evidence" value="ECO:0007669"/>
    <property type="project" value="UniProtKB-KW"/>
</dbReference>
<dbReference type="CDD" id="cd00477">
    <property type="entry name" value="FTHFS"/>
    <property type="match status" value="1"/>
</dbReference>
<dbReference type="Gene3D" id="1.10.8.770">
    <property type="match status" value="1"/>
</dbReference>
<dbReference type="HAMAP" id="MF_01543">
    <property type="entry name" value="FTHFS"/>
    <property type="match status" value="1"/>
</dbReference>
<dbReference type="SUPFAM" id="SSF52540">
    <property type="entry name" value="P-loop containing nucleoside triphosphate hydrolases"/>
    <property type="match status" value="1"/>
</dbReference>
<evidence type="ECO:0000256" key="13">
    <source>
        <dbReference type="ARBA" id="ARBA00022741"/>
    </source>
</evidence>
<evidence type="ECO:0000256" key="9">
    <source>
        <dbReference type="ARBA" id="ARBA00017592"/>
    </source>
</evidence>
<dbReference type="Gene3D" id="3.10.410.10">
    <property type="entry name" value="Formyltetrahydrofolate synthetase, domain 3"/>
    <property type="match status" value="1"/>
</dbReference>
<dbReference type="eggNOG" id="KOG4230">
    <property type="taxonomic scope" value="Eukaryota"/>
</dbReference>
<dbReference type="EMBL" id="BABT02000243">
    <property type="protein sequence ID" value="GAA99931.1"/>
    <property type="molecule type" value="Genomic_DNA"/>
</dbReference>
<feature type="domain" description="Tetrahydrofolate dehydrogenase/cyclohydrolase NAD(P)-binding" evidence="21">
    <location>
        <begin position="223"/>
        <end position="370"/>
    </location>
</feature>
<dbReference type="EC" id="1.5.1.5" evidence="8"/>
<accession>G7EAS1</accession>
<organism evidence="22 23">
    <name type="scientific">Mixia osmundae (strain CBS 9802 / IAM 14324 / JCM 22182 / KY 12970)</name>
    <dbReference type="NCBI Taxonomy" id="764103"/>
    <lineage>
        <taxon>Eukaryota</taxon>
        <taxon>Fungi</taxon>
        <taxon>Dikarya</taxon>
        <taxon>Basidiomycota</taxon>
        <taxon>Pucciniomycotina</taxon>
        <taxon>Mixiomycetes</taxon>
        <taxon>Mixiales</taxon>
        <taxon>Mixiaceae</taxon>
        <taxon>Mixia</taxon>
    </lineage>
</organism>
<evidence type="ECO:0000313" key="23">
    <source>
        <dbReference type="Proteomes" id="UP000009131"/>
    </source>
</evidence>
<dbReference type="InterPro" id="IPR020631">
    <property type="entry name" value="THF_DH/CycHdrlase_NAD-bd_dom"/>
</dbReference>
<evidence type="ECO:0000256" key="1">
    <source>
        <dbReference type="ARBA" id="ARBA00004496"/>
    </source>
</evidence>
<dbReference type="InterPro" id="IPR036291">
    <property type="entry name" value="NAD(P)-bd_dom_sf"/>
</dbReference>
<dbReference type="OrthoDB" id="5126881at2759"/>
<comment type="pathway">
    <text evidence="2">One-carbon metabolism; tetrahydrofolate interconversion.</text>
</comment>
<comment type="caution">
    <text evidence="22">The sequence shown here is derived from an EMBL/GenBank/DDBJ whole genome shotgun (WGS) entry which is preliminary data.</text>
</comment>
<dbReference type="STRING" id="764103.G7EAS1"/>
<dbReference type="InParanoid" id="G7EAS1"/>
<keyword evidence="10" id="KW-0963">Cytoplasm</keyword>
<dbReference type="Pfam" id="PF00763">
    <property type="entry name" value="THF_DHG_CYH"/>
    <property type="match status" value="1"/>
</dbReference>
<dbReference type="GO" id="GO:0005829">
    <property type="term" value="C:cytosol"/>
    <property type="evidence" value="ECO:0007669"/>
    <property type="project" value="UniProtKB-ARBA"/>
</dbReference>
<dbReference type="EC" id="6.3.4.3" evidence="6"/>
<dbReference type="GO" id="GO:0035999">
    <property type="term" value="P:tetrahydrofolate interconversion"/>
    <property type="evidence" value="ECO:0007669"/>
    <property type="project" value="UniProtKB-UniPathway"/>
</dbReference>
<dbReference type="FunFam" id="3.40.50.300:FF:001123">
    <property type="entry name" value="C-1-tetrahydrofolate synthase, cytoplasmic isoform X2"/>
    <property type="match status" value="1"/>
</dbReference>
<comment type="similarity">
    <text evidence="3">In the N-terminal section; belongs to the tetrahydrofolate dehydrogenase/cyclohydrolase family.</text>
</comment>
<keyword evidence="15" id="KW-0067">ATP-binding</keyword>
<dbReference type="FunFam" id="3.40.50.10860:FF:000005">
    <property type="entry name" value="C-1-tetrahydrofolate synthase, cytoplasmic, putative"/>
    <property type="match status" value="1"/>
</dbReference>
<dbReference type="FunFam" id="3.40.50.720:FF:000006">
    <property type="entry name" value="Bifunctional protein FolD"/>
    <property type="match status" value="1"/>
</dbReference>
<evidence type="ECO:0000256" key="17">
    <source>
        <dbReference type="ARBA" id="ARBA00023002"/>
    </source>
</evidence>
<dbReference type="UniPathway" id="UPA00193"/>
<dbReference type="GO" id="GO:0009257">
    <property type="term" value="P:10-formyltetrahydrofolate biosynthetic process"/>
    <property type="evidence" value="ECO:0007669"/>
    <property type="project" value="UniProtKB-ARBA"/>
</dbReference>
<dbReference type="InterPro" id="IPR046346">
    <property type="entry name" value="Aminoacid_DH-like_N_sf"/>
</dbReference>
<proteinExistence type="inferred from homology"/>
<dbReference type="InterPro" id="IPR000559">
    <property type="entry name" value="Formate_THF_ligase"/>
</dbReference>
<gene>
    <name evidence="22" type="primary">Mo06634</name>
    <name evidence="22" type="ORF">E5Q_06634</name>
</gene>
<evidence type="ECO:0000256" key="12">
    <source>
        <dbReference type="ARBA" id="ARBA00022598"/>
    </source>
</evidence>
<keyword evidence="11" id="KW-0554">One-carbon metabolism</keyword>
<dbReference type="FunCoup" id="G7EAS1">
    <property type="interactions" value="386"/>
</dbReference>
<evidence type="ECO:0000259" key="20">
    <source>
        <dbReference type="Pfam" id="PF00763"/>
    </source>
</evidence>
<keyword evidence="23" id="KW-1185">Reference proteome</keyword>
<evidence type="ECO:0000256" key="5">
    <source>
        <dbReference type="ARBA" id="ARBA00011738"/>
    </source>
</evidence>
<dbReference type="PROSITE" id="PS00721">
    <property type="entry name" value="FTHFS_1"/>
    <property type="match status" value="1"/>
</dbReference>
<dbReference type="FunFam" id="3.10.410.10:FF:000001">
    <property type="entry name" value="Putative formate--tetrahydrofolate ligase"/>
    <property type="match status" value="1"/>
</dbReference>
<dbReference type="AlphaFoldDB" id="G7EAS1"/>
<keyword evidence="14" id="KW-0378">Hydrolase</keyword>
<evidence type="ECO:0000256" key="11">
    <source>
        <dbReference type="ARBA" id="ARBA00022563"/>
    </source>
</evidence>
<keyword evidence="13" id="KW-0547">Nucleotide-binding</keyword>
<dbReference type="InterPro" id="IPR020867">
    <property type="entry name" value="THF_DH/CycHdrlase_CS"/>
</dbReference>
<dbReference type="InterPro" id="IPR000672">
    <property type="entry name" value="THF_DH/CycHdrlase"/>
</dbReference>
<dbReference type="CDD" id="cd01080">
    <property type="entry name" value="NAD_bind_m-THF_DH_Cyclohyd"/>
    <property type="match status" value="1"/>
</dbReference>
<dbReference type="SUPFAM" id="SSF51735">
    <property type="entry name" value="NAD(P)-binding Rossmann-fold domains"/>
    <property type="match status" value="1"/>
</dbReference>
<evidence type="ECO:0000256" key="18">
    <source>
        <dbReference type="ARBA" id="ARBA00023268"/>
    </source>
</evidence>
<dbReference type="GO" id="GO:0004329">
    <property type="term" value="F:formate-tetrahydrofolate ligase activity"/>
    <property type="evidence" value="ECO:0007669"/>
    <property type="project" value="UniProtKB-EC"/>
</dbReference>
<dbReference type="Gene3D" id="3.40.50.10860">
    <property type="entry name" value="Leucine Dehydrogenase, chain A, domain 1"/>
    <property type="match status" value="1"/>
</dbReference>
<dbReference type="FunFam" id="3.40.50.300:FF:000245">
    <property type="entry name" value="C-1-tetrahydrofolate synthase, cytoplasmic"/>
    <property type="match status" value="1"/>
</dbReference>
<evidence type="ECO:0000256" key="3">
    <source>
        <dbReference type="ARBA" id="ARBA00005559"/>
    </source>
</evidence>
<dbReference type="PANTHER" id="PTHR48099:SF5">
    <property type="entry name" value="C-1-TETRAHYDROFOLATE SYNTHASE, CYTOPLASMIC"/>
    <property type="match status" value="1"/>
</dbReference>
<evidence type="ECO:0000256" key="16">
    <source>
        <dbReference type="ARBA" id="ARBA00022857"/>
    </source>
</evidence>
<evidence type="ECO:0000256" key="8">
    <source>
        <dbReference type="ARBA" id="ARBA00012859"/>
    </source>
</evidence>
<dbReference type="Gene3D" id="3.40.50.300">
    <property type="entry name" value="P-loop containing nucleotide triphosphate hydrolases"/>
    <property type="match status" value="2"/>
</dbReference>
<sequence>MLASGRRLHSIARQIRLASRHNLQTSRTATLVSTRAIRSSANFWREKQLRSTLHPIVQEAVSRDTRGMAPNASDSGGAKIIDGTALAKSIREDIAKRIAEIRQTYPRFAPGLAIIQQGDRPDSSTYVRMKEKAAQEAGIAFQHQILPDEATTTEEDVIKAVERLNATENIHGLLVQLPLSENIGRDGERRITEAVSPNKDVDGFHAYNIGLLSSRASEPLFPPCTPAGVMLLLESTGVKLAGLHAVVLGRSDIVGSPVCALLRRKDVTVTQCHSQTKNLQGLVQQADIVVAAIGKPHFVKGEWLKPGAIVIDVGTNFVKDDSKKSGQRLVGDVDFESASKVASHITPVPGGVGPMTVAVLMKNALTSAERFHAKSLQRTVKPLRLKLLEKVPSDIEIAMAQTPKPVATLAAEIGVSPSELELYGQYKAKVDLGILKRLEHRKNGKYIVVAGITPTPLGEGKSTTTMGLAQALGAHLGKVAFANVRQPSQGPTFGIKGGAAGGGYSQVIPMDEFNLHLTGDIHAVSAANNLLAAAIDARYFHESTQSDKALFNRLCPAKKGVRTFAPIMLRRLKKLGIDKTNPDDLTEAEASKFARLDINPESVTWHRVVDTNDRYLRVIDTGLAPTEKGFTRRTGFDIAVASECMAVLALANDLQDMKERLGRMVVADSKSGEPITADDIGVTGSLAILMKDAIKPNLMQTLEGTPVFVHAGPFANIAHGNSSIIADKVALKLAGIEEGEPEENYGYVITEAGFGADIGMEKFCNIKCRVSGLHPNAVVIVATIRALKMHGGGPEVSPGKPLSDVYLNENLDILGAGCVNLAKHISNARKMGVRVIVAINRFTNDTEAEIALVKQKALEAGADAAVPSNHWAEGGKGAVELANAVIDSCKEPNPFKFLYELDIPIKDKISAIAVEMYGADGVSYSAEAEKQIEQYTQQGFANLPICMAKTQYSFSDDPSKKGAPTGFTLPIREIKLAAGAEFLYPLVGTMQTLPGLSTRPGFFDQDLTADGQIIGLS</sequence>
<dbReference type="Pfam" id="PF02882">
    <property type="entry name" value="THF_DHG_CYH_C"/>
    <property type="match status" value="1"/>
</dbReference>
<dbReference type="GO" id="GO:0004477">
    <property type="term" value="F:methenyltetrahydrofolate cyclohydrolase activity"/>
    <property type="evidence" value="ECO:0007669"/>
    <property type="project" value="UniProtKB-EC"/>
</dbReference>
<dbReference type="Pfam" id="PF01268">
    <property type="entry name" value="FTHFS"/>
    <property type="match status" value="1"/>
</dbReference>
<dbReference type="Gene3D" id="3.40.50.720">
    <property type="entry name" value="NAD(P)-binding Rossmann-like Domain"/>
    <property type="match status" value="1"/>
</dbReference>
<evidence type="ECO:0000256" key="7">
    <source>
        <dbReference type="ARBA" id="ARBA00012776"/>
    </source>
</evidence>
<dbReference type="InterPro" id="IPR020630">
    <property type="entry name" value="THF_DH/CycHdrlase_cat_dom"/>
</dbReference>
<reference evidence="22 23" key="2">
    <citation type="journal article" date="2012" name="Open Biol.">
        <title>Characteristics of nucleosomes and linker DNA regions on the genome of the basidiomycete Mixia osmundae revealed by mono- and dinucleosome mapping.</title>
        <authorList>
            <person name="Nishida H."/>
            <person name="Kondo S."/>
            <person name="Matsumoto T."/>
            <person name="Suzuki Y."/>
            <person name="Yoshikawa H."/>
            <person name="Taylor T.D."/>
            <person name="Sugiyama J."/>
        </authorList>
    </citation>
    <scope>NUCLEOTIDE SEQUENCE [LARGE SCALE GENOMIC DNA]</scope>
    <source>
        <strain evidence="23">CBS 9802 / IAM 14324 / JCM 22182 / KY 12970</strain>
    </source>
</reference>
<name>G7EAS1_MIXOS</name>
<dbReference type="FunFam" id="1.10.8.770:FF:000001">
    <property type="entry name" value="Methylenetetrahydrofolate dehydrogenase (NADP+ dependent) 1 like"/>
    <property type="match status" value="1"/>
</dbReference>
<evidence type="ECO:0000256" key="10">
    <source>
        <dbReference type="ARBA" id="ARBA00022490"/>
    </source>
</evidence>
<dbReference type="GO" id="GO:0006555">
    <property type="term" value="P:methionine metabolic process"/>
    <property type="evidence" value="ECO:0007669"/>
    <property type="project" value="UniProtKB-ARBA"/>
</dbReference>
<dbReference type="GO" id="GO:0046655">
    <property type="term" value="P:folic acid metabolic process"/>
    <property type="evidence" value="ECO:0007669"/>
    <property type="project" value="UniProtKB-ARBA"/>
</dbReference>
<reference evidence="22 23" key="1">
    <citation type="journal article" date="2011" name="J. Gen. Appl. Microbiol.">
        <title>Draft genome sequencing of the enigmatic basidiomycete Mixia osmundae.</title>
        <authorList>
            <person name="Nishida H."/>
            <person name="Nagatsuka Y."/>
            <person name="Sugiyama J."/>
        </authorList>
    </citation>
    <scope>NUCLEOTIDE SEQUENCE [LARGE SCALE GENOMIC DNA]</scope>
    <source>
        <strain evidence="23">CBS 9802 / IAM 14324 / JCM 22182 / KY 12970</strain>
    </source>
</reference>
<evidence type="ECO:0000256" key="19">
    <source>
        <dbReference type="ARBA" id="ARBA00049033"/>
    </source>
</evidence>
<comment type="subunit">
    <text evidence="5">Homodimer.</text>
</comment>
<dbReference type="SUPFAM" id="SSF53223">
    <property type="entry name" value="Aminoacid dehydrogenase-like, N-terminal domain"/>
    <property type="match status" value="1"/>
</dbReference>
<comment type="subcellular location">
    <subcellularLocation>
        <location evidence="1">Cytoplasm</location>
    </subcellularLocation>
</comment>
<feature type="domain" description="Tetrahydrofolate dehydrogenase/cyclohydrolase catalytic" evidence="20">
    <location>
        <begin position="81"/>
        <end position="202"/>
    </location>
</feature>
<dbReference type="HOGENOM" id="CLU_003601_2_0_1"/>
<dbReference type="PRINTS" id="PR00085">
    <property type="entry name" value="THFDHDRGNASE"/>
</dbReference>
<evidence type="ECO:0000256" key="6">
    <source>
        <dbReference type="ARBA" id="ARBA00012295"/>
    </source>
</evidence>
<dbReference type="RefSeq" id="XP_014569488.1">
    <property type="nucleotide sequence ID" value="XM_014714002.1"/>
</dbReference>
<evidence type="ECO:0000256" key="14">
    <source>
        <dbReference type="ARBA" id="ARBA00022801"/>
    </source>
</evidence>